<dbReference type="Pfam" id="PF00932">
    <property type="entry name" value="LTD"/>
    <property type="match status" value="2"/>
</dbReference>
<protein>
    <recommendedName>
        <fullName evidence="3">LTD domain-containing protein</fullName>
    </recommendedName>
</protein>
<dbReference type="AlphaFoldDB" id="A0A3M9NNU8"/>
<feature type="region of interest" description="Disordered" evidence="2">
    <location>
        <begin position="481"/>
        <end position="508"/>
    </location>
</feature>
<evidence type="ECO:0000256" key="1">
    <source>
        <dbReference type="ARBA" id="ARBA00022729"/>
    </source>
</evidence>
<name>A0A3M9NNU8_9BACT</name>
<proteinExistence type="predicted"/>
<evidence type="ECO:0000256" key="2">
    <source>
        <dbReference type="SAM" id="MobiDB-lite"/>
    </source>
</evidence>
<dbReference type="Pfam" id="PF13205">
    <property type="entry name" value="Big_5"/>
    <property type="match status" value="1"/>
</dbReference>
<dbReference type="SUPFAM" id="SSF74853">
    <property type="entry name" value="Lamin A/C globular tail domain"/>
    <property type="match status" value="1"/>
</dbReference>
<evidence type="ECO:0000259" key="3">
    <source>
        <dbReference type="PROSITE" id="PS51841"/>
    </source>
</evidence>
<comment type="caution">
    <text evidence="4">The sequence shown here is derived from an EMBL/GenBank/DDBJ whole genome shotgun (WGS) entry which is preliminary data.</text>
</comment>
<dbReference type="EMBL" id="RJJR01000002">
    <property type="protein sequence ID" value="RNI38698.1"/>
    <property type="molecule type" value="Genomic_DNA"/>
</dbReference>
<dbReference type="Gene3D" id="2.60.40.1220">
    <property type="match status" value="2"/>
</dbReference>
<feature type="domain" description="LTD" evidence="3">
    <location>
        <begin position="337"/>
        <end position="457"/>
    </location>
</feature>
<dbReference type="Pfam" id="PF13585">
    <property type="entry name" value="CHU_C"/>
    <property type="match status" value="1"/>
</dbReference>
<dbReference type="InterPro" id="IPR036415">
    <property type="entry name" value="Lamin_tail_dom_sf"/>
</dbReference>
<dbReference type="InterPro" id="IPR014755">
    <property type="entry name" value="Cu-Rt/internalin_Ig-like"/>
</dbReference>
<dbReference type="Proteomes" id="UP000267223">
    <property type="component" value="Unassembled WGS sequence"/>
</dbReference>
<sequence length="891" mass="97891">MIKFLSLNAKKSIKSLSLNSKLLIMQKKLLHFLCIFMLIHTAVKGQISENFNFRYFSNSAWSGDTASFIINPNAQLQAIDSTENKTFSIASENHLCVGAQWEIWIRLSFNPSSANYVDFYLTSSLQQINSNDAEGYFVRIGNTQDEISLYRRDKGGLIEKIIDGEDGALNHSNNICKIKVTRDASGKWLLYRDLSGTGNSWYNEGAAMDATYTTSTWSGFVIKQSSSSFVGKHFIDDVEIKNYEPDTSAPKIISAVAISPTKIDVLFDEPVDPSSLLFSNFSASNNLGMPETVMPDLQNPSLVHLVFSNSFTNGYAYTLTVNDIKDLQGNVITQATTPFSFYSAKRNDVVIDEIFADPTPSVGLPDFEWIEIKNICSFPLNLSGWKISDGSAGGFLPSNILQPDSFLVVCFSPAAVALAQYGNAVGISGFPSLDNDGEILSLFDQNGKTIHAVQYSSAWHQNELKKSGGWSLEMADTKNPCNTTTNWKSSQSPNGGTPGKKNSVDGINADESKPKLLRAFADDNKTITLTFDEPVDSLQAGSLHNFIFDNNLSAIDAVAIPPLFTKVNVSLNNAIISEKIYTVSAQNISDCAGNIIGLDNSARFGLPQDADSFDIVINEILFNPLEDGVDYVELYNRSAKIIDLSKVSIANRNSSNTVSSIAPLSAQQILFFPKDFLVITTDPSFVKSQYVMANADAFIKATSLPSFPSDKGNVIILNNQGSIIDEVSYSDKWHFQLMHNTKGVSLERINYDAPSVQNNFHSAAASAGYGTPGYKNSQFFSGDDFRATITVTPSIFSPDNDGNEDFATINYSFPSPGNVANITIFDASGRPVRFLEKNSLSGLTGYFRWDGLDDKGKKLPQGIYIIFTEIFNKDGRKKQFKNAIVLARKSY</sequence>
<dbReference type="PROSITE" id="PS51841">
    <property type="entry name" value="LTD"/>
    <property type="match status" value="2"/>
</dbReference>
<feature type="compositionally biased region" description="Polar residues" evidence="2">
    <location>
        <begin position="481"/>
        <end position="495"/>
    </location>
</feature>
<dbReference type="InterPro" id="IPR032812">
    <property type="entry name" value="SbsA_Ig"/>
</dbReference>
<evidence type="ECO:0000313" key="5">
    <source>
        <dbReference type="Proteomes" id="UP000267223"/>
    </source>
</evidence>
<dbReference type="Gene3D" id="2.60.40.4070">
    <property type="match status" value="1"/>
</dbReference>
<accession>A0A3M9NNU8</accession>
<keyword evidence="5" id="KW-1185">Reference proteome</keyword>
<keyword evidence="1" id="KW-0732">Signal</keyword>
<reference evidence="4 5" key="1">
    <citation type="submission" date="2018-11" db="EMBL/GenBank/DDBJ databases">
        <title>Draft genome sequence of Ferruginibacter sp. BO-59.</title>
        <authorList>
            <person name="Im W.T."/>
        </authorList>
    </citation>
    <scope>NUCLEOTIDE SEQUENCE [LARGE SCALE GENOMIC DNA]</scope>
    <source>
        <strain evidence="4 5">BO-59</strain>
    </source>
</reference>
<evidence type="ECO:0000313" key="4">
    <source>
        <dbReference type="EMBL" id="RNI38698.1"/>
    </source>
</evidence>
<gene>
    <name evidence="4" type="ORF">EFY79_03265</name>
</gene>
<dbReference type="InterPro" id="IPR001322">
    <property type="entry name" value="Lamin_tail_dom"/>
</dbReference>
<feature type="domain" description="LTD" evidence="3">
    <location>
        <begin position="600"/>
        <end position="731"/>
    </location>
</feature>
<organism evidence="4 5">
    <name type="scientific">Hanamia caeni</name>
    <dbReference type="NCBI Taxonomy" id="2294116"/>
    <lineage>
        <taxon>Bacteria</taxon>
        <taxon>Pseudomonadati</taxon>
        <taxon>Bacteroidota</taxon>
        <taxon>Chitinophagia</taxon>
        <taxon>Chitinophagales</taxon>
        <taxon>Chitinophagaceae</taxon>
        <taxon>Hanamia</taxon>
    </lineage>
</organism>